<sequence length="79" mass="9176">MRVQLYTRPECHLCEEAKLVLQLTQSDIDIEIEEINIESTDALLETYMMRIPVIEQEGVVIQEGIIDYPTVLEGLQQRK</sequence>
<protein>
    <submittedName>
        <fullName evidence="1">Glutaredoxin family protein</fullName>
    </submittedName>
</protein>
<dbReference type="PANTHER" id="PTHR33558">
    <property type="entry name" value="GLUTAREDOXIN-LIKE PROTEIN C5ORF63 HOMOLOG"/>
    <property type="match status" value="1"/>
</dbReference>
<dbReference type="AlphaFoldDB" id="A0A385YTW3"/>
<gene>
    <name evidence="1" type="ORF">D3873_09560</name>
</gene>
<dbReference type="PANTHER" id="PTHR33558:SF1">
    <property type="entry name" value="GLUTAREDOXIN-LIKE PROTEIN C5ORF63 HOMOLOG"/>
    <property type="match status" value="1"/>
</dbReference>
<keyword evidence="2" id="KW-1185">Reference proteome</keyword>
<evidence type="ECO:0000313" key="1">
    <source>
        <dbReference type="EMBL" id="AYC30106.1"/>
    </source>
</evidence>
<organism evidence="1 2">
    <name type="scientific">Paenisporosarcina cavernae</name>
    <dbReference type="NCBI Taxonomy" id="2320858"/>
    <lineage>
        <taxon>Bacteria</taxon>
        <taxon>Bacillati</taxon>
        <taxon>Bacillota</taxon>
        <taxon>Bacilli</taxon>
        <taxon>Bacillales</taxon>
        <taxon>Caryophanaceae</taxon>
        <taxon>Paenisporosarcina</taxon>
    </lineage>
</organism>
<accession>A0A385YTW3</accession>
<dbReference type="RefSeq" id="WP_119883823.1">
    <property type="nucleotide sequence ID" value="NZ_CP032418.1"/>
</dbReference>
<dbReference type="SUPFAM" id="SSF52833">
    <property type="entry name" value="Thioredoxin-like"/>
    <property type="match status" value="1"/>
</dbReference>
<dbReference type="InterPro" id="IPR036249">
    <property type="entry name" value="Thioredoxin-like_sf"/>
</dbReference>
<dbReference type="Proteomes" id="UP000265725">
    <property type="component" value="Chromosome"/>
</dbReference>
<dbReference type="Gene3D" id="3.40.30.10">
    <property type="entry name" value="Glutaredoxin"/>
    <property type="match status" value="1"/>
</dbReference>
<dbReference type="KEGG" id="paek:D3873_09560"/>
<name>A0A385YTW3_9BACL</name>
<dbReference type="InterPro" id="IPR008554">
    <property type="entry name" value="Glutaredoxin-like"/>
</dbReference>
<dbReference type="Pfam" id="PF05768">
    <property type="entry name" value="Glrx-like"/>
    <property type="match status" value="1"/>
</dbReference>
<dbReference type="OrthoDB" id="32865at2"/>
<proteinExistence type="predicted"/>
<reference evidence="2" key="1">
    <citation type="submission" date="2018-09" db="EMBL/GenBank/DDBJ databases">
        <authorList>
            <person name="Zhu H."/>
        </authorList>
    </citation>
    <scope>NUCLEOTIDE SEQUENCE [LARGE SCALE GENOMIC DNA]</scope>
    <source>
        <strain evidence="2">K2R23-3</strain>
    </source>
</reference>
<dbReference type="InterPro" id="IPR052565">
    <property type="entry name" value="Glutaredoxin-like_YDR286C"/>
</dbReference>
<dbReference type="EMBL" id="CP032418">
    <property type="protein sequence ID" value="AYC30106.1"/>
    <property type="molecule type" value="Genomic_DNA"/>
</dbReference>
<evidence type="ECO:0000313" key="2">
    <source>
        <dbReference type="Proteomes" id="UP000265725"/>
    </source>
</evidence>